<sequence length="237" mass="25651">MRLHQHPKTAALFTLMLGLSAAFGARATPCEDKLQQARQRDGNTIIVSTRECTRPTERRITVSLQRASGAQTVLHRFRQSTDRAPTGGATLKDIDGDGFSELELTGACGSGSVCQRALYKLNAAGTELFLLYAGGTSEVEVISGYLIEGGKAGCCTWHFQAYKLPSQARLIKDTDLHYRIDVGLLDAAIGASNDGPSPDCRFTTKSANRWVVVAPPSKALEKVCEVYGPDYVLDKAR</sequence>
<evidence type="ECO:0000313" key="2">
    <source>
        <dbReference type="EMBL" id="MBQ0935994.1"/>
    </source>
</evidence>
<name>A0ABS5DXX3_9BURK</name>
<proteinExistence type="predicted"/>
<evidence type="ECO:0008006" key="4">
    <source>
        <dbReference type="Google" id="ProtNLM"/>
    </source>
</evidence>
<accession>A0ABS5DXX3</accession>
<evidence type="ECO:0000313" key="3">
    <source>
        <dbReference type="Proteomes" id="UP000672097"/>
    </source>
</evidence>
<dbReference type="Proteomes" id="UP000672097">
    <property type="component" value="Unassembled WGS sequence"/>
</dbReference>
<feature type="chain" id="PRO_5046071649" description="FG-GAP repeat protein" evidence="1">
    <location>
        <begin position="28"/>
        <end position="237"/>
    </location>
</feature>
<dbReference type="RefSeq" id="WP_210809304.1">
    <property type="nucleotide sequence ID" value="NZ_JAGQDG010000004.1"/>
</dbReference>
<evidence type="ECO:0000256" key="1">
    <source>
        <dbReference type="SAM" id="SignalP"/>
    </source>
</evidence>
<keyword evidence="3" id="KW-1185">Reference proteome</keyword>
<protein>
    <recommendedName>
        <fullName evidence="4">FG-GAP repeat protein</fullName>
    </recommendedName>
</protein>
<feature type="signal peptide" evidence="1">
    <location>
        <begin position="1"/>
        <end position="27"/>
    </location>
</feature>
<dbReference type="EMBL" id="JAGQDG010000004">
    <property type="protein sequence ID" value="MBQ0935994.1"/>
    <property type="molecule type" value="Genomic_DNA"/>
</dbReference>
<organism evidence="2 3">
    <name type="scientific">Ideonella paludis</name>
    <dbReference type="NCBI Taxonomy" id="1233411"/>
    <lineage>
        <taxon>Bacteria</taxon>
        <taxon>Pseudomonadati</taxon>
        <taxon>Pseudomonadota</taxon>
        <taxon>Betaproteobacteria</taxon>
        <taxon>Burkholderiales</taxon>
        <taxon>Sphaerotilaceae</taxon>
        <taxon>Ideonella</taxon>
    </lineage>
</organism>
<gene>
    <name evidence="2" type="ORF">KAK11_11710</name>
</gene>
<keyword evidence="1" id="KW-0732">Signal</keyword>
<comment type="caution">
    <text evidence="2">The sequence shown here is derived from an EMBL/GenBank/DDBJ whole genome shotgun (WGS) entry which is preliminary data.</text>
</comment>
<reference evidence="2 3" key="1">
    <citation type="submission" date="2021-04" db="EMBL/GenBank/DDBJ databases">
        <title>The genome sequence of type strain Ideonella paludis KCTC 32238.</title>
        <authorList>
            <person name="Liu Y."/>
        </authorList>
    </citation>
    <scope>NUCLEOTIDE SEQUENCE [LARGE SCALE GENOMIC DNA]</scope>
    <source>
        <strain evidence="2 3">KCTC 32238</strain>
    </source>
</reference>